<gene>
    <name evidence="2" type="ORF">NQ318_001153</name>
</gene>
<organism evidence="2 3">
    <name type="scientific">Aromia moschata</name>
    <dbReference type="NCBI Taxonomy" id="1265417"/>
    <lineage>
        <taxon>Eukaryota</taxon>
        <taxon>Metazoa</taxon>
        <taxon>Ecdysozoa</taxon>
        <taxon>Arthropoda</taxon>
        <taxon>Hexapoda</taxon>
        <taxon>Insecta</taxon>
        <taxon>Pterygota</taxon>
        <taxon>Neoptera</taxon>
        <taxon>Endopterygota</taxon>
        <taxon>Coleoptera</taxon>
        <taxon>Polyphaga</taxon>
        <taxon>Cucujiformia</taxon>
        <taxon>Chrysomeloidea</taxon>
        <taxon>Cerambycidae</taxon>
        <taxon>Cerambycinae</taxon>
        <taxon>Callichromatini</taxon>
        <taxon>Aromia</taxon>
    </lineage>
</organism>
<sequence length="108" mass="12670">MVTTVPLLQKSTQNQHLISGKKKFSLKYTTHYNLYRRMTTTSSANITNELILEEIKKSKQELKASIEAVEVKVLLKIEEVNRRINALEQKNKNLEDKLENIERTQRKK</sequence>
<dbReference type="Proteomes" id="UP001162162">
    <property type="component" value="Unassembled WGS sequence"/>
</dbReference>
<keyword evidence="1" id="KW-0175">Coiled coil</keyword>
<accession>A0AAV8ZFQ1</accession>
<protein>
    <submittedName>
        <fullName evidence="2">Uncharacterized protein</fullName>
    </submittedName>
</protein>
<evidence type="ECO:0000256" key="1">
    <source>
        <dbReference type="SAM" id="Coils"/>
    </source>
</evidence>
<evidence type="ECO:0000313" key="2">
    <source>
        <dbReference type="EMBL" id="KAJ8962755.1"/>
    </source>
</evidence>
<feature type="coiled-coil region" evidence="1">
    <location>
        <begin position="52"/>
        <end position="107"/>
    </location>
</feature>
<dbReference type="EMBL" id="JAPWTK010000002">
    <property type="protein sequence ID" value="KAJ8962755.1"/>
    <property type="molecule type" value="Genomic_DNA"/>
</dbReference>
<proteinExistence type="predicted"/>
<name>A0AAV8ZFQ1_9CUCU</name>
<reference evidence="2" key="1">
    <citation type="journal article" date="2023" name="Insect Mol. Biol.">
        <title>Genome sequencing provides insights into the evolution of gene families encoding plant cell wall-degrading enzymes in longhorned beetles.</title>
        <authorList>
            <person name="Shin N.R."/>
            <person name="Okamura Y."/>
            <person name="Kirsch R."/>
            <person name="Pauchet Y."/>
        </authorList>
    </citation>
    <scope>NUCLEOTIDE SEQUENCE</scope>
    <source>
        <strain evidence="2">AMC_N1</strain>
    </source>
</reference>
<dbReference type="AlphaFoldDB" id="A0AAV8ZFQ1"/>
<keyword evidence="3" id="KW-1185">Reference proteome</keyword>
<evidence type="ECO:0000313" key="3">
    <source>
        <dbReference type="Proteomes" id="UP001162162"/>
    </source>
</evidence>
<comment type="caution">
    <text evidence="2">The sequence shown here is derived from an EMBL/GenBank/DDBJ whole genome shotgun (WGS) entry which is preliminary data.</text>
</comment>